<evidence type="ECO:0000313" key="4">
    <source>
        <dbReference type="EMBL" id="MFD2058127.1"/>
    </source>
</evidence>
<evidence type="ECO:0000256" key="1">
    <source>
        <dbReference type="ARBA" id="ARBA00012340"/>
    </source>
</evidence>
<comment type="catalytic activity">
    <reaction evidence="2">
        <text>a fatty acyl-[ACP] + S-adenosyl-L-methionine = an N-acyl-L-homoserine lactone + S-methyl-5'-thioadenosine + holo-[ACP] + H(+)</text>
        <dbReference type="Rhea" id="RHEA:10096"/>
        <dbReference type="Rhea" id="RHEA-COMP:9685"/>
        <dbReference type="Rhea" id="RHEA-COMP:14125"/>
        <dbReference type="ChEBI" id="CHEBI:15378"/>
        <dbReference type="ChEBI" id="CHEBI:17509"/>
        <dbReference type="ChEBI" id="CHEBI:55474"/>
        <dbReference type="ChEBI" id="CHEBI:59789"/>
        <dbReference type="ChEBI" id="CHEBI:64479"/>
        <dbReference type="ChEBI" id="CHEBI:138651"/>
        <dbReference type="EC" id="2.3.1.184"/>
    </reaction>
</comment>
<proteinExistence type="inferred from homology"/>
<dbReference type="Gene3D" id="3.40.630.30">
    <property type="match status" value="1"/>
</dbReference>
<keyword evidence="3" id="KW-0673">Quorum sensing</keyword>
<evidence type="ECO:0000256" key="3">
    <source>
        <dbReference type="PROSITE-ProRule" id="PRU00533"/>
    </source>
</evidence>
<keyword evidence="3" id="KW-0071">Autoinducer synthesis</keyword>
<reference evidence="5" key="1">
    <citation type="journal article" date="2019" name="Int. J. Syst. Evol. Microbiol.">
        <title>The Global Catalogue of Microorganisms (GCM) 10K type strain sequencing project: providing services to taxonomists for standard genome sequencing and annotation.</title>
        <authorList>
            <consortium name="The Broad Institute Genomics Platform"/>
            <consortium name="The Broad Institute Genome Sequencing Center for Infectious Disease"/>
            <person name="Wu L."/>
            <person name="Ma J."/>
        </authorList>
    </citation>
    <scope>NUCLEOTIDE SEQUENCE [LARGE SCALE GENOMIC DNA]</scope>
    <source>
        <strain evidence="5">CGMCC 1.16226</strain>
    </source>
</reference>
<evidence type="ECO:0000256" key="2">
    <source>
        <dbReference type="ARBA" id="ARBA00048576"/>
    </source>
</evidence>
<accession>A0ABW4WRK8</accession>
<dbReference type="PROSITE" id="PS51187">
    <property type="entry name" value="AUTOINDUCER_SYNTH_2"/>
    <property type="match status" value="1"/>
</dbReference>
<evidence type="ECO:0000313" key="5">
    <source>
        <dbReference type="Proteomes" id="UP001597349"/>
    </source>
</evidence>
<dbReference type="InterPro" id="IPR001690">
    <property type="entry name" value="Autoind_synthase"/>
</dbReference>
<dbReference type="InterPro" id="IPR016181">
    <property type="entry name" value="Acyl_CoA_acyltransferase"/>
</dbReference>
<dbReference type="SUPFAM" id="SSF55729">
    <property type="entry name" value="Acyl-CoA N-acyltransferases (Nat)"/>
    <property type="match status" value="1"/>
</dbReference>
<keyword evidence="5" id="KW-1185">Reference proteome</keyword>
<name>A0ABW4WRK8_9HYPH</name>
<dbReference type="InterPro" id="IPR018311">
    <property type="entry name" value="Autoind_synth_CS"/>
</dbReference>
<dbReference type="EMBL" id="JBHUGY010000070">
    <property type="protein sequence ID" value="MFD2058127.1"/>
    <property type="molecule type" value="Genomic_DNA"/>
</dbReference>
<dbReference type="Proteomes" id="UP001597349">
    <property type="component" value="Unassembled WGS sequence"/>
</dbReference>
<gene>
    <name evidence="4" type="ORF">ACFSQT_35125</name>
</gene>
<dbReference type="PROSITE" id="PS00949">
    <property type="entry name" value="AUTOINDUCER_SYNTH_1"/>
    <property type="match status" value="1"/>
</dbReference>
<sequence>MPRLRYRVFKERLDWQVPTNGRYEIDCFDS</sequence>
<organism evidence="4 5">
    <name type="scientific">Mesorhizobium calcicola</name>
    <dbReference type="NCBI Taxonomy" id="1300310"/>
    <lineage>
        <taxon>Bacteria</taxon>
        <taxon>Pseudomonadati</taxon>
        <taxon>Pseudomonadota</taxon>
        <taxon>Alphaproteobacteria</taxon>
        <taxon>Hyphomicrobiales</taxon>
        <taxon>Phyllobacteriaceae</taxon>
        <taxon>Mesorhizobium</taxon>
    </lineage>
</organism>
<dbReference type="RefSeq" id="WP_379026622.1">
    <property type="nucleotide sequence ID" value="NZ_JBHUGY010000070.1"/>
</dbReference>
<protein>
    <recommendedName>
        <fullName evidence="1">acyl-homoserine-lactone synthase</fullName>
        <ecNumber evidence="1">2.3.1.184</ecNumber>
    </recommendedName>
</protein>
<comment type="similarity">
    <text evidence="3">Belongs to the autoinducer synthase family.</text>
</comment>
<dbReference type="EC" id="2.3.1.184" evidence="1"/>
<comment type="caution">
    <text evidence="4">The sequence shown here is derived from an EMBL/GenBank/DDBJ whole genome shotgun (WGS) entry which is preliminary data.</text>
</comment>